<feature type="transmembrane region" description="Helical" evidence="2">
    <location>
        <begin position="175"/>
        <end position="193"/>
    </location>
</feature>
<name>A0A9W5V5E8_BACCE</name>
<evidence type="ECO:0000313" key="5">
    <source>
        <dbReference type="EMBL" id="EOO42099.1"/>
    </source>
</evidence>
<dbReference type="EMBL" id="AHFB01000001">
    <property type="protein sequence ID" value="EOO42099.1"/>
    <property type="molecule type" value="Genomic_DNA"/>
</dbReference>
<sequence length="200" mass="22215">MKKLLASATAVTLLTVGYSSSAFAAKSPNDTKNCGHFKSQQDAQAFWDQNGYGVGNDPHRLDNDKDGIPCEDYKYPKSTNTTTENKETTKPQEQPKQEQPKQENTKQENTKQEPVKQENTKQENSKQNNQTTNTTQEQTKPQTTAKETKKNTNTVVKKETKKQGEKLPNTASNGVTMMLASLGLALAGSVLMFRRQKTNA</sequence>
<feature type="region of interest" description="Disordered" evidence="1">
    <location>
        <begin position="48"/>
        <end position="171"/>
    </location>
</feature>
<feature type="chain" id="PRO_5040801903" evidence="3">
    <location>
        <begin position="25"/>
        <end position="200"/>
    </location>
</feature>
<accession>A0A9W5V5E8</accession>
<evidence type="ECO:0000256" key="1">
    <source>
        <dbReference type="SAM" id="MobiDB-lite"/>
    </source>
</evidence>
<evidence type="ECO:0000256" key="3">
    <source>
        <dbReference type="SAM" id="SignalP"/>
    </source>
</evidence>
<reference evidence="5 6" key="1">
    <citation type="submission" date="2012-12" db="EMBL/GenBank/DDBJ databases">
        <title>The Genome Sequence of Bacillus cereus VD133.</title>
        <authorList>
            <consortium name="The Broad Institute Genome Sequencing Platform"/>
            <consortium name="The Broad Institute Genome Sequencing Center for Infectious Disease"/>
            <person name="Feldgarden M."/>
            <person name="Van der Auwera G.A."/>
            <person name="Mahillon J."/>
            <person name="Duprez V."/>
            <person name="Timmery S."/>
            <person name="Mattelet C."/>
            <person name="Dierick K."/>
            <person name="Sun M."/>
            <person name="Yu Z."/>
            <person name="Zhu L."/>
            <person name="Hu X."/>
            <person name="Shank E.B."/>
            <person name="Swiecicka I."/>
            <person name="Hansen B.M."/>
            <person name="Andrup L."/>
            <person name="Walker B."/>
            <person name="Young S.K."/>
            <person name="Zeng Q."/>
            <person name="Gargeya S."/>
            <person name="Fitzgerald M."/>
            <person name="Haas B."/>
            <person name="Abouelleil A."/>
            <person name="Alvarado L."/>
            <person name="Arachchi H.M."/>
            <person name="Berlin A.M."/>
            <person name="Chapman S.B."/>
            <person name="Dewar J."/>
            <person name="Goldberg J."/>
            <person name="Griggs A."/>
            <person name="Gujja S."/>
            <person name="Hansen M."/>
            <person name="Howarth C."/>
            <person name="Imamovic A."/>
            <person name="Larimer J."/>
            <person name="McCowan C."/>
            <person name="Murphy C."/>
            <person name="Neiman D."/>
            <person name="Pearson M."/>
            <person name="Priest M."/>
            <person name="Roberts A."/>
            <person name="Saif S."/>
            <person name="Shea T."/>
            <person name="Sisk P."/>
            <person name="Sykes S."/>
            <person name="Wortman J."/>
            <person name="Nusbaum C."/>
            <person name="Birren B."/>
        </authorList>
    </citation>
    <scope>NUCLEOTIDE SEQUENCE [LARGE SCALE GENOMIC DNA]</scope>
    <source>
        <strain evidence="5 6">VD133</strain>
    </source>
</reference>
<comment type="caution">
    <text evidence="5">The sequence shown here is derived from an EMBL/GenBank/DDBJ whole genome shotgun (WGS) entry which is preliminary data.</text>
</comment>
<proteinExistence type="predicted"/>
<feature type="compositionally biased region" description="Basic and acidic residues" evidence="1">
    <location>
        <begin position="146"/>
        <end position="165"/>
    </location>
</feature>
<gene>
    <name evidence="5" type="ORF">IIU_00244</name>
</gene>
<keyword evidence="2" id="KW-0812">Transmembrane</keyword>
<keyword evidence="3" id="KW-0732">Signal</keyword>
<dbReference type="SMART" id="SM00894">
    <property type="entry name" value="Excalibur"/>
    <property type="match status" value="1"/>
</dbReference>
<feature type="compositionally biased region" description="Basic and acidic residues" evidence="1">
    <location>
        <begin position="57"/>
        <end position="75"/>
    </location>
</feature>
<dbReference type="AlphaFoldDB" id="A0A9W5V5E8"/>
<feature type="signal peptide" evidence="3">
    <location>
        <begin position="1"/>
        <end position="24"/>
    </location>
</feature>
<dbReference type="Pfam" id="PF05901">
    <property type="entry name" value="Excalibur"/>
    <property type="match status" value="1"/>
</dbReference>
<feature type="compositionally biased region" description="Basic and acidic residues" evidence="1">
    <location>
        <begin position="84"/>
        <end position="124"/>
    </location>
</feature>
<dbReference type="Proteomes" id="UP000014018">
    <property type="component" value="Unassembled WGS sequence"/>
</dbReference>
<organism evidence="5 6">
    <name type="scientific">Bacillus cereus VD133</name>
    <dbReference type="NCBI Taxonomy" id="1053233"/>
    <lineage>
        <taxon>Bacteria</taxon>
        <taxon>Bacillati</taxon>
        <taxon>Bacillota</taxon>
        <taxon>Bacilli</taxon>
        <taxon>Bacillales</taxon>
        <taxon>Bacillaceae</taxon>
        <taxon>Bacillus</taxon>
        <taxon>Bacillus cereus group</taxon>
    </lineage>
</organism>
<keyword evidence="2" id="KW-1133">Transmembrane helix</keyword>
<evidence type="ECO:0000313" key="6">
    <source>
        <dbReference type="Proteomes" id="UP000014018"/>
    </source>
</evidence>
<protein>
    <submittedName>
        <fullName evidence="5">LPXTG-domain-containing protein cell wall anchor domain</fullName>
    </submittedName>
</protein>
<evidence type="ECO:0000256" key="2">
    <source>
        <dbReference type="SAM" id="Phobius"/>
    </source>
</evidence>
<evidence type="ECO:0000259" key="4">
    <source>
        <dbReference type="SMART" id="SM00894"/>
    </source>
</evidence>
<dbReference type="NCBIfam" id="TIGR01167">
    <property type="entry name" value="LPXTG_anchor"/>
    <property type="match status" value="1"/>
</dbReference>
<dbReference type="RefSeq" id="WP_016109352.1">
    <property type="nucleotide sequence ID" value="NZ_KB976173.1"/>
</dbReference>
<keyword evidence="2" id="KW-0472">Membrane</keyword>
<dbReference type="InterPro" id="IPR008613">
    <property type="entry name" value="Excalibur_Ca-bd_domain"/>
</dbReference>
<feature type="compositionally biased region" description="Low complexity" evidence="1">
    <location>
        <begin position="125"/>
        <end position="145"/>
    </location>
</feature>
<feature type="domain" description="Excalibur calcium-binding" evidence="4">
    <location>
        <begin position="30"/>
        <end position="71"/>
    </location>
</feature>
<feature type="region of interest" description="Disordered" evidence="1">
    <location>
        <begin position="23"/>
        <end position="42"/>
    </location>
</feature>